<evidence type="ECO:0000313" key="3">
    <source>
        <dbReference type="Proteomes" id="UP000289856"/>
    </source>
</evidence>
<dbReference type="InterPro" id="IPR036390">
    <property type="entry name" value="WH_DNA-bd_sf"/>
</dbReference>
<dbReference type="EMBL" id="AP019400">
    <property type="protein sequence ID" value="BBI34039.1"/>
    <property type="molecule type" value="Genomic_DNA"/>
</dbReference>
<dbReference type="InterPro" id="IPR005149">
    <property type="entry name" value="Tscrpt_reg_PadR_N"/>
</dbReference>
<dbReference type="Proteomes" id="UP000289856">
    <property type="component" value="Chromosome"/>
</dbReference>
<gene>
    <name evidence="2" type="ORF">KCTCHS21_34380</name>
</gene>
<dbReference type="RefSeq" id="WP_130610724.1">
    <property type="nucleotide sequence ID" value="NZ_AP019400.1"/>
</dbReference>
<dbReference type="AlphaFoldDB" id="A0A3T1D7L2"/>
<sequence>MNTQHVILGLLKKRSFTGYEMKNLFETVFSFFFDASFGTIYPALSKMEQLGYITKESIVQDKRPNKNVYTITPAGIKQFAEYMNSPVEKETVRSDFLMRMFFGEFAQEEASINWIKEAIASDSEDLEKLEAMKRSALAIPIGFSTKLIGLEIGIETTRARLKVLQESLLKLIDLTNPNMRQGDQQ</sequence>
<dbReference type="PANTHER" id="PTHR43252">
    <property type="entry name" value="TRANSCRIPTIONAL REGULATOR YQJI"/>
    <property type="match status" value="1"/>
</dbReference>
<dbReference type="SUPFAM" id="SSF46785">
    <property type="entry name" value="Winged helix' DNA-binding domain"/>
    <property type="match status" value="1"/>
</dbReference>
<dbReference type="Pfam" id="PF03551">
    <property type="entry name" value="PadR"/>
    <property type="match status" value="1"/>
</dbReference>
<organism evidence="2 3">
    <name type="scientific">Cohnella abietis</name>
    <dbReference type="NCBI Taxonomy" id="2507935"/>
    <lineage>
        <taxon>Bacteria</taxon>
        <taxon>Bacillati</taxon>
        <taxon>Bacillota</taxon>
        <taxon>Bacilli</taxon>
        <taxon>Bacillales</taxon>
        <taxon>Paenibacillaceae</taxon>
        <taxon>Cohnella</taxon>
    </lineage>
</organism>
<accession>A0A3T1D7L2</accession>
<proteinExistence type="predicted"/>
<evidence type="ECO:0000313" key="2">
    <source>
        <dbReference type="EMBL" id="BBI34039.1"/>
    </source>
</evidence>
<dbReference type="Gene3D" id="1.10.10.10">
    <property type="entry name" value="Winged helix-like DNA-binding domain superfamily/Winged helix DNA-binding domain"/>
    <property type="match status" value="1"/>
</dbReference>
<dbReference type="OrthoDB" id="9783723at2"/>
<dbReference type="PANTHER" id="PTHR43252:SF6">
    <property type="entry name" value="NEGATIVE TRANSCRIPTION REGULATOR PADR"/>
    <property type="match status" value="1"/>
</dbReference>
<keyword evidence="3" id="KW-1185">Reference proteome</keyword>
<protein>
    <submittedName>
        <fullName evidence="2">PadR family transcriptional regulator</fullName>
    </submittedName>
</protein>
<reference evidence="2 3" key="1">
    <citation type="submission" date="2019-01" db="EMBL/GenBank/DDBJ databases">
        <title>Complete genome sequence of Cohnella hallensis HS21 isolated from Korean fir (Abies koreana) rhizospheric soil.</title>
        <authorList>
            <person name="Jiang L."/>
            <person name="Kang S.W."/>
            <person name="Kim S."/>
            <person name="Jung J."/>
            <person name="Kim C.Y."/>
            <person name="Kim D.H."/>
            <person name="Kim S.W."/>
            <person name="Lee J."/>
        </authorList>
    </citation>
    <scope>NUCLEOTIDE SEQUENCE [LARGE SCALE GENOMIC DNA]</scope>
    <source>
        <strain evidence="2 3">HS21</strain>
    </source>
</reference>
<dbReference type="KEGG" id="cohn:KCTCHS21_34380"/>
<dbReference type="InterPro" id="IPR036388">
    <property type="entry name" value="WH-like_DNA-bd_sf"/>
</dbReference>
<feature type="domain" description="Transcription regulator PadR N-terminal" evidence="1">
    <location>
        <begin position="7"/>
        <end position="80"/>
    </location>
</feature>
<evidence type="ECO:0000259" key="1">
    <source>
        <dbReference type="Pfam" id="PF03551"/>
    </source>
</evidence>
<name>A0A3T1D7L2_9BACL</name>
<dbReference type="Gene3D" id="6.10.140.1570">
    <property type="match status" value="1"/>
</dbReference>